<reference evidence="2" key="1">
    <citation type="journal article" date="2012" name="J. Bacteriol.">
        <title>Genome Sequence of Micromonospora lupini Lupac 08, Isolated from Root Nodules of Lupinus angustifolius.</title>
        <authorList>
            <person name="Alonso-Vega P."/>
            <person name="Normand P."/>
            <person name="Bacigalupe R."/>
            <person name="Pujic P."/>
            <person name="Lajus A."/>
            <person name="Vallenet D."/>
            <person name="Carro L."/>
            <person name="Coll P."/>
            <person name="Trujillo M.E."/>
        </authorList>
    </citation>
    <scope>NUCLEOTIDE SEQUENCE [LARGE SCALE GENOMIC DNA]</scope>
    <source>
        <strain evidence="2">Lupac 08</strain>
    </source>
</reference>
<accession>I0L568</accession>
<protein>
    <recommendedName>
        <fullName evidence="3">GCN5-related N-acetyltransferase</fullName>
    </recommendedName>
</protein>
<dbReference type="STRING" id="1150864.MILUP08_43880"/>
<sequence length="220" mass="23268">MSTDVREAAAHDNARWCAAVCASHGLTGRIDADAWSVPRRSPQWYPDAVTLRPGVDPEALLARIDAGAGASVKDSFADLDLSAYGFRVLFEAQWIHRRPTDPPADPPLTPVTTPEGLAAWASAHGGGELFRPALLADPHIRVLARHDERGAVVGGAVVSGDDPSGVSNLFSHVGDLGTIWRAVVATRPGVALVGYETAPDLPPARQAGFLPAGPLRVWLR</sequence>
<dbReference type="EMBL" id="CAIE01000031">
    <property type="protein sequence ID" value="CCH18965.1"/>
    <property type="molecule type" value="Genomic_DNA"/>
</dbReference>
<evidence type="ECO:0000313" key="1">
    <source>
        <dbReference type="EMBL" id="CCH18965.1"/>
    </source>
</evidence>
<comment type="caution">
    <text evidence="1">The sequence shown here is derived from an EMBL/GenBank/DDBJ whole genome shotgun (WGS) entry which is preliminary data.</text>
</comment>
<organism evidence="1 2">
    <name type="scientific">Micromonospora lupini str. Lupac 08</name>
    <dbReference type="NCBI Taxonomy" id="1150864"/>
    <lineage>
        <taxon>Bacteria</taxon>
        <taxon>Bacillati</taxon>
        <taxon>Actinomycetota</taxon>
        <taxon>Actinomycetes</taxon>
        <taxon>Micromonosporales</taxon>
        <taxon>Micromonosporaceae</taxon>
        <taxon>Micromonospora</taxon>
    </lineage>
</organism>
<evidence type="ECO:0000313" key="2">
    <source>
        <dbReference type="Proteomes" id="UP000003448"/>
    </source>
</evidence>
<dbReference type="RefSeq" id="WP_007460738.1">
    <property type="nucleotide sequence ID" value="NZ_HF570108.1"/>
</dbReference>
<evidence type="ECO:0008006" key="3">
    <source>
        <dbReference type="Google" id="ProtNLM"/>
    </source>
</evidence>
<keyword evidence="2" id="KW-1185">Reference proteome</keyword>
<dbReference type="AlphaFoldDB" id="I0L568"/>
<name>I0L568_9ACTN</name>
<dbReference type="Proteomes" id="UP000003448">
    <property type="component" value="Unassembled WGS sequence"/>
</dbReference>
<gene>
    <name evidence="1" type="ORF">MILUP08_43880</name>
</gene>
<proteinExistence type="predicted"/>
<dbReference type="eggNOG" id="ENOG5032SCT">
    <property type="taxonomic scope" value="Bacteria"/>
</dbReference>